<protein>
    <submittedName>
        <fullName evidence="2">RidA family protein</fullName>
    </submittedName>
</protein>
<comment type="caution">
    <text evidence="2">The sequence shown here is derived from an EMBL/GenBank/DDBJ whole genome shotgun (WGS) entry which is preliminary data.</text>
</comment>
<dbReference type="AlphaFoldDB" id="A0A368E1C0"/>
<accession>A0A368E1C0</accession>
<evidence type="ECO:0000313" key="2">
    <source>
        <dbReference type="EMBL" id="RCL77674.1"/>
    </source>
</evidence>
<evidence type="ECO:0000259" key="1">
    <source>
        <dbReference type="Pfam" id="PF14588"/>
    </source>
</evidence>
<dbReference type="PANTHER" id="PTHR43760">
    <property type="entry name" value="ENDORIBONUCLEASE-RELATED"/>
    <property type="match status" value="1"/>
</dbReference>
<dbReference type="PANTHER" id="PTHR43760:SF1">
    <property type="entry name" value="ENDORIBONUCLEASE L-PSP_CHORISMATE MUTASE-LIKE DOMAIN-CONTAINING PROTEIN"/>
    <property type="match status" value="1"/>
</dbReference>
<dbReference type="InterPro" id="IPR035959">
    <property type="entry name" value="RutC-like_sf"/>
</dbReference>
<feature type="domain" description="Endoribonuclease L-PSP/chorismate mutase-like" evidence="1">
    <location>
        <begin position="9"/>
        <end position="140"/>
    </location>
</feature>
<dbReference type="InterPro" id="IPR013813">
    <property type="entry name" value="Endoribo_LPSP/chorism_mut-like"/>
</dbReference>
<proteinExistence type="predicted"/>
<dbReference type="EMBL" id="QOQF01000006">
    <property type="protein sequence ID" value="RCL77674.1"/>
    <property type="molecule type" value="Genomic_DNA"/>
</dbReference>
<dbReference type="SUPFAM" id="SSF55298">
    <property type="entry name" value="YjgF-like"/>
    <property type="match status" value="1"/>
</dbReference>
<evidence type="ECO:0000313" key="3">
    <source>
        <dbReference type="Proteomes" id="UP000252132"/>
    </source>
</evidence>
<name>A0A368E1C0_9PROT</name>
<dbReference type="CDD" id="cd02199">
    <property type="entry name" value="YjgF_YER057c_UK114_like_1"/>
    <property type="match status" value="1"/>
</dbReference>
<dbReference type="Proteomes" id="UP000252132">
    <property type="component" value="Unassembled WGS sequence"/>
</dbReference>
<reference evidence="2 3" key="1">
    <citation type="journal article" date="2018" name="Microbiome">
        <title>Fine metagenomic profile of the Mediterranean stratified and mixed water columns revealed by assembly and recruitment.</title>
        <authorList>
            <person name="Haro-Moreno J.M."/>
            <person name="Lopez-Perez M."/>
            <person name="De La Torre J.R."/>
            <person name="Picazo A."/>
            <person name="Camacho A."/>
            <person name="Rodriguez-Valera F."/>
        </authorList>
    </citation>
    <scope>NUCLEOTIDE SEQUENCE [LARGE SCALE GENOMIC DNA]</scope>
    <source>
        <strain evidence="2">MED-G55</strain>
    </source>
</reference>
<gene>
    <name evidence="2" type="ORF">DBW69_02790</name>
</gene>
<dbReference type="Pfam" id="PF14588">
    <property type="entry name" value="YjgF_endoribonc"/>
    <property type="match status" value="1"/>
</dbReference>
<dbReference type="Gene3D" id="3.30.1330.40">
    <property type="entry name" value="RutC-like"/>
    <property type="match status" value="1"/>
</dbReference>
<sequence length="154" mass="16375">MTNPEEKIEQLGLILPDPKPAVANYLPFTQTGKLLFISGQGPVSAAGDAIKGRLGETIEIEDGQRAAQLAALNILAQVKSALNGDWSRFGRCLRLCGFVNSTPDFTHQPAIINGASDLMVDLFGDAGRHSRSAVGVASLPMGWAVEIDAIFEIN</sequence>
<organism evidence="2 3">
    <name type="scientific">PS1 clade bacterium</name>
    <dbReference type="NCBI Taxonomy" id="2175152"/>
    <lineage>
        <taxon>Bacteria</taxon>
        <taxon>Pseudomonadati</taxon>
        <taxon>Pseudomonadota</taxon>
        <taxon>Alphaproteobacteria</taxon>
        <taxon>PS1 clade</taxon>
    </lineage>
</organism>